<dbReference type="Proteomes" id="UP001324380">
    <property type="component" value="Chromosome"/>
</dbReference>
<evidence type="ECO:0000313" key="7">
    <source>
        <dbReference type="EMBL" id="WPU93763.1"/>
    </source>
</evidence>
<evidence type="ECO:0000256" key="1">
    <source>
        <dbReference type="ARBA" id="ARBA00009375"/>
    </source>
</evidence>
<comment type="catalytic activity">
    <reaction evidence="4 5">
        <text>uridine(38/39/40) in tRNA = pseudouridine(38/39/40) in tRNA</text>
        <dbReference type="Rhea" id="RHEA:22376"/>
        <dbReference type="Rhea" id="RHEA-COMP:10085"/>
        <dbReference type="Rhea" id="RHEA-COMP:10087"/>
        <dbReference type="ChEBI" id="CHEBI:65314"/>
        <dbReference type="ChEBI" id="CHEBI:65315"/>
        <dbReference type="EC" id="5.4.99.12"/>
    </reaction>
</comment>
<accession>A0ABZ0TL23</accession>
<name>A0ABZ0TL23_9SPHI</name>
<evidence type="ECO:0000256" key="5">
    <source>
        <dbReference type="RuleBase" id="RU003792"/>
    </source>
</evidence>
<dbReference type="GO" id="GO:0160147">
    <property type="term" value="F:tRNA pseudouridine(38-40) synthase activity"/>
    <property type="evidence" value="ECO:0007669"/>
    <property type="project" value="UniProtKB-EC"/>
</dbReference>
<dbReference type="InterPro" id="IPR020095">
    <property type="entry name" value="PsdUridine_synth_TruA_C"/>
</dbReference>
<sequence length="265" mass="30082">MTAKQRYFIELAYDGTNYHGWQVQQNAESVQEVLNKALATILRQPVETTGCGRTDTGVHAREFFAHFDVEPYNPLSTGGGEINNHEPSVIDYGLKIRSLNSILPPDIAIKNIIPVHVCAHARFDATLRSYQYHIHFNKDPFLRGYSWQLRDVPDIDLMNQAAAIMMEYIDFSCFSKSNTQVKTNNCKISRAVWERTEQGMVFHISADRFLRNMVRAIVGTLMMVGKQEIAPEAVRQIIESKNRSNAGTSVPACGLYLTEVKYTYL</sequence>
<evidence type="ECO:0000256" key="2">
    <source>
        <dbReference type="ARBA" id="ARBA00022694"/>
    </source>
</evidence>
<feature type="domain" description="Pseudouridine synthase I TruA alpha/beta" evidence="6">
    <location>
        <begin position="170"/>
        <end position="262"/>
    </location>
</feature>
<dbReference type="PIRSF" id="PIRSF001430">
    <property type="entry name" value="tRNA_psdUrid_synth"/>
    <property type="match status" value="1"/>
</dbReference>
<evidence type="ECO:0000256" key="4">
    <source>
        <dbReference type="HAMAP-Rule" id="MF_00171"/>
    </source>
</evidence>
<protein>
    <recommendedName>
        <fullName evidence="4">tRNA pseudouridine synthase A</fullName>
        <ecNumber evidence="4">5.4.99.12</ecNumber>
    </recommendedName>
    <alternativeName>
        <fullName evidence="4">tRNA pseudouridine(38-40) synthase</fullName>
    </alternativeName>
    <alternativeName>
        <fullName evidence="4">tRNA pseudouridylate synthase I</fullName>
    </alternativeName>
    <alternativeName>
        <fullName evidence="4">tRNA-uridine isomerase I</fullName>
    </alternativeName>
</protein>
<keyword evidence="8" id="KW-1185">Reference proteome</keyword>
<comment type="subunit">
    <text evidence="4">Homodimer.</text>
</comment>
<dbReference type="Gene3D" id="3.30.70.580">
    <property type="entry name" value="Pseudouridine synthase I, catalytic domain, N-terminal subdomain"/>
    <property type="match status" value="1"/>
</dbReference>
<dbReference type="InterPro" id="IPR001406">
    <property type="entry name" value="PsdUridine_synth_TruA"/>
</dbReference>
<dbReference type="PANTHER" id="PTHR11142">
    <property type="entry name" value="PSEUDOURIDYLATE SYNTHASE"/>
    <property type="match status" value="1"/>
</dbReference>
<keyword evidence="2 4" id="KW-0819">tRNA processing</keyword>
<reference evidence="7 8" key="1">
    <citation type="submission" date="2023-11" db="EMBL/GenBank/DDBJ databases">
        <title>Analysis of the Genomes of Mucilaginibacter gossypii cycad 4 and M. sabulilitoris SNA2: microbes with the potential for plant growth promotion.</title>
        <authorList>
            <person name="Hirsch A.M."/>
            <person name="Humm E."/>
            <person name="Rubbi M."/>
            <person name="Del Vecchio G."/>
            <person name="Ha S.M."/>
            <person name="Pellegrini M."/>
            <person name="Gunsalus R.P."/>
        </authorList>
    </citation>
    <scope>NUCLEOTIDE SEQUENCE [LARGE SCALE GENOMIC DNA]</scope>
    <source>
        <strain evidence="7 8">SNA2</strain>
    </source>
</reference>
<keyword evidence="3 4" id="KW-0413">Isomerase</keyword>
<feature type="active site" description="Nucleophile" evidence="4">
    <location>
        <position position="55"/>
    </location>
</feature>
<comment type="caution">
    <text evidence="4">Lacks conserved residue(s) required for the propagation of feature annotation.</text>
</comment>
<comment type="function">
    <text evidence="4">Formation of pseudouridine at positions 38, 39 and 40 in the anticodon stem and loop of transfer RNAs.</text>
</comment>
<proteinExistence type="inferred from homology"/>
<dbReference type="EC" id="5.4.99.12" evidence="4"/>
<dbReference type="CDD" id="cd02570">
    <property type="entry name" value="PseudoU_synth_EcTruA"/>
    <property type="match status" value="1"/>
</dbReference>
<gene>
    <name evidence="4 7" type="primary">truA</name>
    <name evidence="7" type="ORF">SNE25_31075</name>
</gene>
<comment type="similarity">
    <text evidence="1 4 5">Belongs to the tRNA pseudouridine synthase TruA family.</text>
</comment>
<dbReference type="RefSeq" id="WP_321562894.1">
    <property type="nucleotide sequence ID" value="NZ_CP139558.1"/>
</dbReference>
<dbReference type="SUPFAM" id="SSF55120">
    <property type="entry name" value="Pseudouridine synthase"/>
    <property type="match status" value="1"/>
</dbReference>
<evidence type="ECO:0000313" key="8">
    <source>
        <dbReference type="Proteomes" id="UP001324380"/>
    </source>
</evidence>
<dbReference type="InterPro" id="IPR020094">
    <property type="entry name" value="TruA/RsuA/RluB/E/F_N"/>
</dbReference>
<dbReference type="Pfam" id="PF01416">
    <property type="entry name" value="PseudoU_synth_1"/>
    <property type="match status" value="1"/>
</dbReference>
<dbReference type="NCBIfam" id="TIGR00071">
    <property type="entry name" value="hisT_truA"/>
    <property type="match status" value="1"/>
</dbReference>
<dbReference type="PANTHER" id="PTHR11142:SF0">
    <property type="entry name" value="TRNA PSEUDOURIDINE SYNTHASE-LIKE 1"/>
    <property type="match status" value="1"/>
</dbReference>
<dbReference type="EMBL" id="CP139558">
    <property type="protein sequence ID" value="WPU93763.1"/>
    <property type="molecule type" value="Genomic_DNA"/>
</dbReference>
<evidence type="ECO:0000256" key="3">
    <source>
        <dbReference type="ARBA" id="ARBA00023235"/>
    </source>
</evidence>
<dbReference type="InterPro" id="IPR020097">
    <property type="entry name" value="PsdUridine_synth_TruA_a/b_dom"/>
</dbReference>
<evidence type="ECO:0000259" key="6">
    <source>
        <dbReference type="Pfam" id="PF01416"/>
    </source>
</evidence>
<dbReference type="HAMAP" id="MF_00171">
    <property type="entry name" value="TruA"/>
    <property type="match status" value="1"/>
</dbReference>
<dbReference type="InterPro" id="IPR020103">
    <property type="entry name" value="PsdUridine_synth_cat_dom_sf"/>
</dbReference>
<organism evidence="7 8">
    <name type="scientific">Mucilaginibacter sabulilitoris</name>
    <dbReference type="NCBI Taxonomy" id="1173583"/>
    <lineage>
        <taxon>Bacteria</taxon>
        <taxon>Pseudomonadati</taxon>
        <taxon>Bacteroidota</taxon>
        <taxon>Sphingobacteriia</taxon>
        <taxon>Sphingobacteriales</taxon>
        <taxon>Sphingobacteriaceae</taxon>
        <taxon>Mucilaginibacter</taxon>
    </lineage>
</organism>
<dbReference type="Gene3D" id="3.30.70.660">
    <property type="entry name" value="Pseudouridine synthase I, catalytic domain, C-terminal subdomain"/>
    <property type="match status" value="1"/>
</dbReference>
<feature type="binding site" evidence="4">
    <location>
        <position position="130"/>
    </location>
    <ligand>
        <name>substrate</name>
    </ligand>
</feature>